<dbReference type="SMART" id="SM00856">
    <property type="entry name" value="PMEI"/>
    <property type="match status" value="1"/>
</dbReference>
<dbReference type="InterPro" id="IPR006501">
    <property type="entry name" value="Pectinesterase_inhib_dom"/>
</dbReference>
<dbReference type="PANTHER" id="PTHR31080:SF68">
    <property type="entry name" value="PLANT INVERTASE_PECTIN METHYLESTERASE INHIBITOR SUPERFAMILY PROTEIN"/>
    <property type="match status" value="1"/>
</dbReference>
<evidence type="ECO:0000259" key="5">
    <source>
        <dbReference type="SMART" id="SM00856"/>
    </source>
</evidence>
<dbReference type="NCBIfam" id="TIGR01614">
    <property type="entry name" value="PME_inhib"/>
    <property type="match status" value="1"/>
</dbReference>
<feature type="signal peptide" evidence="4">
    <location>
        <begin position="1"/>
        <end position="28"/>
    </location>
</feature>
<dbReference type="Pfam" id="PF04043">
    <property type="entry name" value="PMEI"/>
    <property type="match status" value="1"/>
</dbReference>
<feature type="domain" description="Pectinesterase inhibitor" evidence="5">
    <location>
        <begin position="146"/>
        <end position="292"/>
    </location>
</feature>
<evidence type="ECO:0000256" key="4">
    <source>
        <dbReference type="SAM" id="SignalP"/>
    </source>
</evidence>
<accession>A0A2P6QYZ5</accession>
<reference evidence="6 7" key="1">
    <citation type="journal article" date="2018" name="Nat. Genet.">
        <title>The Rosa genome provides new insights in the design of modern roses.</title>
        <authorList>
            <person name="Bendahmane M."/>
        </authorList>
    </citation>
    <scope>NUCLEOTIDE SEQUENCE [LARGE SCALE GENOMIC DNA]</scope>
    <source>
        <strain evidence="7">cv. Old Blush</strain>
    </source>
</reference>
<comment type="similarity">
    <text evidence="2">Belongs to the PMEI family.</text>
</comment>
<dbReference type="InterPro" id="IPR051955">
    <property type="entry name" value="PME_Inhibitor"/>
</dbReference>
<evidence type="ECO:0000256" key="1">
    <source>
        <dbReference type="ARBA" id="ARBA00022729"/>
    </source>
</evidence>
<keyword evidence="7" id="KW-1185">Reference proteome</keyword>
<evidence type="ECO:0000256" key="2">
    <source>
        <dbReference type="ARBA" id="ARBA00038471"/>
    </source>
</evidence>
<comment type="caution">
    <text evidence="6">The sequence shown here is derived from an EMBL/GenBank/DDBJ whole genome shotgun (WGS) entry which is preliminary data.</text>
</comment>
<dbReference type="Gramene" id="PRQ39407">
    <property type="protein sequence ID" value="PRQ39407"/>
    <property type="gene ID" value="RchiOBHm_Chr4g0424831"/>
</dbReference>
<dbReference type="OMA" id="VNHFIFA"/>
<keyword evidence="1 4" id="KW-0732">Signal</keyword>
<dbReference type="Gene3D" id="1.20.140.40">
    <property type="entry name" value="Invertase/pectin methylesterase inhibitor family protein"/>
    <property type="match status" value="1"/>
</dbReference>
<dbReference type="STRING" id="74649.A0A2P6QYZ5"/>
<evidence type="ECO:0000256" key="3">
    <source>
        <dbReference type="SAM" id="MobiDB-lite"/>
    </source>
</evidence>
<dbReference type="Proteomes" id="UP000238479">
    <property type="component" value="Chromosome 4"/>
</dbReference>
<feature type="chain" id="PRO_5015105480" evidence="4">
    <location>
        <begin position="29"/>
        <end position="298"/>
    </location>
</feature>
<dbReference type="InterPro" id="IPR035513">
    <property type="entry name" value="Invertase/methylesterase_inhib"/>
</dbReference>
<evidence type="ECO:0000313" key="6">
    <source>
        <dbReference type="EMBL" id="PRQ39407.1"/>
    </source>
</evidence>
<dbReference type="PANTHER" id="PTHR31080">
    <property type="entry name" value="PECTINESTERASE INHIBITOR-LIKE"/>
    <property type="match status" value="1"/>
</dbReference>
<sequence>MDPLNNYCQILFNILLFFFVFCLSSAEAACPPKNPYLTYLFPSPAPDCQPSVRPSKPTPPSAIPALSLPSSNLKPRLRQIFPSSLQPPVASPRPQNSAPTASFPSPSYLSSFFPRPLSGSTKTSPRSNLFMQSRQLSAASSPSPAAVDPAAKQLCNNTNYTDLCISSILPFLSARGKTSIDAITMLQMVIKACSIHAQMALAAASKYSTEPNNAHRTTMAIMECKDMYSEALDGLQTALDAIPDKDIATINTMLSGVISDAQTCEDGFEGHKSPLSDFDDKLRKMGSNCLAIASLIKW</sequence>
<dbReference type="EMBL" id="PDCK01000042">
    <property type="protein sequence ID" value="PRQ39407.1"/>
    <property type="molecule type" value="Genomic_DNA"/>
</dbReference>
<dbReference type="AlphaFoldDB" id="A0A2P6QYZ5"/>
<dbReference type="GO" id="GO:0004857">
    <property type="term" value="F:enzyme inhibitor activity"/>
    <property type="evidence" value="ECO:0007669"/>
    <property type="project" value="InterPro"/>
</dbReference>
<protein>
    <submittedName>
        <fullName evidence="6">Putative pectinesterase inhibitor domain-containing protein</fullName>
    </submittedName>
</protein>
<organism evidence="6 7">
    <name type="scientific">Rosa chinensis</name>
    <name type="common">China rose</name>
    <dbReference type="NCBI Taxonomy" id="74649"/>
    <lineage>
        <taxon>Eukaryota</taxon>
        <taxon>Viridiplantae</taxon>
        <taxon>Streptophyta</taxon>
        <taxon>Embryophyta</taxon>
        <taxon>Tracheophyta</taxon>
        <taxon>Spermatophyta</taxon>
        <taxon>Magnoliopsida</taxon>
        <taxon>eudicotyledons</taxon>
        <taxon>Gunneridae</taxon>
        <taxon>Pentapetalae</taxon>
        <taxon>rosids</taxon>
        <taxon>fabids</taxon>
        <taxon>Rosales</taxon>
        <taxon>Rosaceae</taxon>
        <taxon>Rosoideae</taxon>
        <taxon>Rosoideae incertae sedis</taxon>
        <taxon>Rosa</taxon>
    </lineage>
</organism>
<dbReference type="SUPFAM" id="SSF101148">
    <property type="entry name" value="Plant invertase/pectin methylesterase inhibitor"/>
    <property type="match status" value="1"/>
</dbReference>
<evidence type="ECO:0000313" key="7">
    <source>
        <dbReference type="Proteomes" id="UP000238479"/>
    </source>
</evidence>
<dbReference type="OrthoDB" id="770764at2759"/>
<gene>
    <name evidence="6" type="ORF">RchiOBHm_Chr4g0424831</name>
</gene>
<dbReference type="CDD" id="cd15800">
    <property type="entry name" value="PMEI-like_2"/>
    <property type="match status" value="1"/>
</dbReference>
<proteinExistence type="inferred from homology"/>
<name>A0A2P6QYZ5_ROSCH</name>
<feature type="region of interest" description="Disordered" evidence="3">
    <location>
        <begin position="48"/>
        <end position="68"/>
    </location>
</feature>